<gene>
    <name evidence="5" type="ORF">SAMN05661093_11083</name>
</gene>
<proteinExistence type="predicted"/>
<dbReference type="InterPro" id="IPR000845">
    <property type="entry name" value="Nucleoside_phosphorylase_d"/>
</dbReference>
<dbReference type="SUPFAM" id="SSF53167">
    <property type="entry name" value="Purine and uridine phosphorylases"/>
    <property type="match status" value="1"/>
</dbReference>
<evidence type="ECO:0000259" key="3">
    <source>
        <dbReference type="Pfam" id="PF20269"/>
    </source>
</evidence>
<name>A0A1Y5YAA2_KIBAR</name>
<feature type="domain" description="CASPASE and TPR Repeat-Associated N-terminal" evidence="3">
    <location>
        <begin position="21"/>
        <end position="210"/>
    </location>
</feature>
<dbReference type="EMBL" id="FWXV01000025">
    <property type="protein sequence ID" value="SMD27476.1"/>
    <property type="molecule type" value="Genomic_DNA"/>
</dbReference>
<feature type="domain" description="Nucleoside phosphorylase" evidence="2">
    <location>
        <begin position="349"/>
        <end position="618"/>
    </location>
</feature>
<dbReference type="GO" id="GO:0005829">
    <property type="term" value="C:cytosol"/>
    <property type="evidence" value="ECO:0007669"/>
    <property type="project" value="TreeGrafter"/>
</dbReference>
<dbReference type="GO" id="GO:0019284">
    <property type="term" value="P:L-methionine salvage from S-adenosylmethionine"/>
    <property type="evidence" value="ECO:0007669"/>
    <property type="project" value="TreeGrafter"/>
</dbReference>
<dbReference type="GO" id="GO:0008930">
    <property type="term" value="F:methylthioadenosine nucleosidase activity"/>
    <property type="evidence" value="ECO:0007669"/>
    <property type="project" value="TreeGrafter"/>
</dbReference>
<evidence type="ECO:0000259" key="2">
    <source>
        <dbReference type="Pfam" id="PF01048"/>
    </source>
</evidence>
<dbReference type="GO" id="GO:0008782">
    <property type="term" value="F:adenosylhomocysteine nucleosidase activity"/>
    <property type="evidence" value="ECO:0007669"/>
    <property type="project" value="TreeGrafter"/>
</dbReference>
<dbReference type="NCBIfam" id="NF038357">
    <property type="entry name" value="BN6_48550_fam"/>
    <property type="match status" value="1"/>
</dbReference>
<dbReference type="PANTHER" id="PTHR46832">
    <property type="entry name" value="5'-METHYLTHIOADENOSINE/S-ADENOSYLHOMOCYSTEINE NUCLEOSIDASE"/>
    <property type="match status" value="1"/>
</dbReference>
<dbReference type="InterPro" id="IPR035994">
    <property type="entry name" value="Nucleoside_phosphorylase_sf"/>
</dbReference>
<dbReference type="Gene3D" id="3.40.50.1580">
    <property type="entry name" value="Nucleoside phosphorylase domain"/>
    <property type="match status" value="1"/>
</dbReference>
<evidence type="ECO:0000313" key="5">
    <source>
        <dbReference type="EMBL" id="SMD27476.1"/>
    </source>
</evidence>
<feature type="domain" description="CASPASE and TPR Repeat-Associated C-terminal" evidence="4">
    <location>
        <begin position="215"/>
        <end position="331"/>
    </location>
</feature>
<dbReference type="Pfam" id="PF01048">
    <property type="entry name" value="PNP_UDP_1"/>
    <property type="match status" value="1"/>
</dbReference>
<accession>A0A1Y5YAA2</accession>
<dbReference type="Pfam" id="PF20270">
    <property type="entry name" value="CATRA-C"/>
    <property type="match status" value="1"/>
</dbReference>
<feature type="region of interest" description="Disordered" evidence="1">
    <location>
        <begin position="528"/>
        <end position="556"/>
    </location>
</feature>
<dbReference type="InterPro" id="IPR046922">
    <property type="entry name" value="CATRA-N"/>
</dbReference>
<dbReference type="InterPro" id="IPR046923">
    <property type="entry name" value="CATRA-C"/>
</dbReference>
<keyword evidence="6" id="KW-1185">Reference proteome</keyword>
<sequence>MAWSAGGAPREEVDSLIAEQELILHVFAHADDRKPADVAEIGALWTRFADELGLTEPVPLLGLPMNPDRLTGFGVGTAVLAARQRPDTHVQAVLRGMHDALNLSVLAALPGASWQQLDAMVKGVLGEMSQAFIGVAWLYQGKDEHIDAGVRSFEELGSEGGRVRRGCELEPGIVLWEFSGREDTRAERRFVVLAPPDRDDEQSDWTWSNGRADMPELARYLLHMAKVRYQLRVHARLPEAGMLCRTIDDAVAQRDQAALSTSRFRIARHVTNLKTMRHTVEIALSNAVAALKRVADLPQDGPIGDDLALGTYFRQRLDDDIRYLETSAEGARLMTESLGPALVRSHEPTFGIVTAMPEECAAARFLLDDWKRVNVPGDRANYFVGTMPSTVPDQPHVVVITLLGETANNAAADGCANLIRSFGTVNCVLMSGIAAGVPKVTDPAKHVRLGDIVVASWGIVDYDHVVDAPDNVSLRQPHPRPSPLLKHAVNALQTDEHMERCPWETHIDAIVRAHPSFARPADSTDVVYTDESDDQATTPHPDPVLSGHRPGRPKVHYGRIGSADRSLRDLRKRDAIAAEHNLRAFEMEGTGIGKASFANGLEWYVVRGISDYGDRRHGHLWRNYAAAVAASYVRALLGECPPLDVRGGRIRA</sequence>
<protein>
    <submittedName>
        <fullName evidence="5">Nucleoside phosphorylase</fullName>
    </submittedName>
</protein>
<dbReference type="PANTHER" id="PTHR46832:SF1">
    <property type="entry name" value="5'-METHYLTHIOADENOSINE_S-ADENOSYLHOMOCYSTEINE NUCLEOSIDASE"/>
    <property type="match status" value="1"/>
</dbReference>
<evidence type="ECO:0000259" key="4">
    <source>
        <dbReference type="Pfam" id="PF20270"/>
    </source>
</evidence>
<evidence type="ECO:0000256" key="1">
    <source>
        <dbReference type="SAM" id="MobiDB-lite"/>
    </source>
</evidence>
<reference evidence="5 6" key="1">
    <citation type="submission" date="2017-04" db="EMBL/GenBank/DDBJ databases">
        <authorList>
            <person name="Afonso C.L."/>
            <person name="Miller P.J."/>
            <person name="Scott M.A."/>
            <person name="Spackman E."/>
            <person name="Goraichik I."/>
            <person name="Dimitrov K.M."/>
            <person name="Suarez D.L."/>
            <person name="Swayne D.E."/>
        </authorList>
    </citation>
    <scope>NUCLEOTIDE SEQUENCE [LARGE SCALE GENOMIC DNA]</scope>
    <source>
        <strain evidence="5 6">DSM 43828</strain>
    </source>
</reference>
<dbReference type="Proteomes" id="UP000192674">
    <property type="component" value="Unassembled WGS sequence"/>
</dbReference>
<dbReference type="Pfam" id="PF20269">
    <property type="entry name" value="CATRA-N"/>
    <property type="match status" value="1"/>
</dbReference>
<dbReference type="AlphaFoldDB" id="A0A1Y5YAA2"/>
<organism evidence="5 6">
    <name type="scientific">Kibdelosporangium aridum</name>
    <dbReference type="NCBI Taxonomy" id="2030"/>
    <lineage>
        <taxon>Bacteria</taxon>
        <taxon>Bacillati</taxon>
        <taxon>Actinomycetota</taxon>
        <taxon>Actinomycetes</taxon>
        <taxon>Pseudonocardiales</taxon>
        <taxon>Pseudonocardiaceae</taxon>
        <taxon>Kibdelosporangium</taxon>
    </lineage>
</organism>
<evidence type="ECO:0000313" key="6">
    <source>
        <dbReference type="Proteomes" id="UP000192674"/>
    </source>
</evidence>
<dbReference type="GO" id="GO:0009116">
    <property type="term" value="P:nucleoside metabolic process"/>
    <property type="evidence" value="ECO:0007669"/>
    <property type="project" value="InterPro"/>
</dbReference>